<dbReference type="GeneID" id="26839810"/>
<evidence type="ECO:0000256" key="3">
    <source>
        <dbReference type="ARBA" id="ARBA00022737"/>
    </source>
</evidence>
<keyword evidence="2 4" id="KW-0853">WD repeat</keyword>
<reference evidence="7 8" key="1">
    <citation type="submission" date="2015-11" db="EMBL/GenBank/DDBJ databases">
        <title>The genome of Debaryomyces fabryi.</title>
        <authorList>
            <person name="Tafer H."/>
            <person name="Lopandic K."/>
        </authorList>
    </citation>
    <scope>NUCLEOTIDE SEQUENCE [LARGE SCALE GENOMIC DNA]</scope>
    <source>
        <strain evidence="7 8">CBS 789</strain>
    </source>
</reference>
<dbReference type="Pfam" id="PF24807">
    <property type="entry name" value="WD40_CDC20-Fz"/>
    <property type="match status" value="1"/>
</dbReference>
<feature type="region of interest" description="Disordered" evidence="5">
    <location>
        <begin position="1"/>
        <end position="20"/>
    </location>
</feature>
<gene>
    <name evidence="7" type="ORF">AC631_02801</name>
</gene>
<dbReference type="AlphaFoldDB" id="A0A0V1PYV3"/>
<dbReference type="GO" id="GO:0031145">
    <property type="term" value="P:anaphase-promoting complex-dependent catabolic process"/>
    <property type="evidence" value="ECO:0007669"/>
    <property type="project" value="TreeGrafter"/>
</dbReference>
<dbReference type="InterPro" id="IPR056150">
    <property type="entry name" value="WD40_CDC20-Fz"/>
</dbReference>
<evidence type="ECO:0000256" key="4">
    <source>
        <dbReference type="PROSITE-ProRule" id="PRU00221"/>
    </source>
</evidence>
<feature type="domain" description="CDC20/Fizzy WD40" evidence="6">
    <location>
        <begin position="189"/>
        <end position="491"/>
    </location>
</feature>
<dbReference type="EMBL" id="LMYN01000053">
    <property type="protein sequence ID" value="KSA01438.1"/>
    <property type="molecule type" value="Genomic_DNA"/>
</dbReference>
<feature type="region of interest" description="Disordered" evidence="5">
    <location>
        <begin position="39"/>
        <end position="69"/>
    </location>
</feature>
<dbReference type="InterPro" id="IPR001680">
    <property type="entry name" value="WD40_rpt"/>
</dbReference>
<feature type="compositionally biased region" description="Low complexity" evidence="5">
    <location>
        <begin position="51"/>
        <end position="66"/>
    </location>
</feature>
<dbReference type="Proteomes" id="UP000054251">
    <property type="component" value="Unassembled WGS sequence"/>
</dbReference>
<feature type="compositionally biased region" description="Polar residues" evidence="5">
    <location>
        <begin position="11"/>
        <end position="20"/>
    </location>
</feature>
<name>A0A0V1PYV3_9ASCO</name>
<evidence type="ECO:0000256" key="1">
    <source>
        <dbReference type="ARBA" id="ARBA00006445"/>
    </source>
</evidence>
<evidence type="ECO:0000259" key="6">
    <source>
        <dbReference type="Pfam" id="PF24807"/>
    </source>
</evidence>
<dbReference type="GO" id="GO:0005680">
    <property type="term" value="C:anaphase-promoting complex"/>
    <property type="evidence" value="ECO:0007669"/>
    <property type="project" value="TreeGrafter"/>
</dbReference>
<dbReference type="PROSITE" id="PS50294">
    <property type="entry name" value="WD_REPEATS_REGION"/>
    <property type="match status" value="1"/>
</dbReference>
<feature type="repeat" description="WD" evidence="4">
    <location>
        <begin position="323"/>
        <end position="364"/>
    </location>
</feature>
<dbReference type="OrthoDB" id="10263272at2759"/>
<keyword evidence="3" id="KW-0677">Repeat</keyword>
<evidence type="ECO:0000256" key="2">
    <source>
        <dbReference type="ARBA" id="ARBA00022574"/>
    </source>
</evidence>
<protein>
    <recommendedName>
        <fullName evidence="6">CDC20/Fizzy WD40 domain-containing protein</fullName>
    </recommendedName>
</protein>
<dbReference type="GO" id="GO:0010997">
    <property type="term" value="F:anaphase-promoting complex binding"/>
    <property type="evidence" value="ECO:0007669"/>
    <property type="project" value="InterPro"/>
</dbReference>
<dbReference type="SMART" id="SM00320">
    <property type="entry name" value="WD40"/>
    <property type="match status" value="5"/>
</dbReference>
<dbReference type="InterPro" id="IPR036322">
    <property type="entry name" value="WD40_repeat_dom_sf"/>
</dbReference>
<accession>A0A0V1PYV3</accession>
<dbReference type="PANTHER" id="PTHR19918:SF5">
    <property type="entry name" value="MEIOSIS-SPECIFIC APC_C ACTIVATOR PROTEIN AMA1"/>
    <property type="match status" value="1"/>
</dbReference>
<dbReference type="Gene3D" id="2.130.10.10">
    <property type="entry name" value="YVTN repeat-like/Quinoprotein amine dehydrogenase"/>
    <property type="match status" value="1"/>
</dbReference>
<organism evidence="7 8">
    <name type="scientific">Debaryomyces fabryi</name>
    <dbReference type="NCBI Taxonomy" id="58627"/>
    <lineage>
        <taxon>Eukaryota</taxon>
        <taxon>Fungi</taxon>
        <taxon>Dikarya</taxon>
        <taxon>Ascomycota</taxon>
        <taxon>Saccharomycotina</taxon>
        <taxon>Pichiomycetes</taxon>
        <taxon>Debaryomycetaceae</taxon>
        <taxon>Debaryomyces</taxon>
    </lineage>
</organism>
<sequence length="530" mass="58136">MSYGGSRRNQHTNSSPNHAFETNTRFFPVVSSQVAYRNNEINSNTPPLPRTPTNRPSTPSNSPGRPQLTLNEGMFYVRPESVSHSLNLEDQDAELSNTDSNKTPNSSPVSPHQEIIASALGFSSHSRVYQLSASSSPHGAHNSSIDLVGSLVNSTSSKDIRKYLASRPSTAPTGHRKKTIRLTKPDHNLEAPGLKDDFYCNVVSWSKMTNRIAVGLNKSVYSWSTNNDVVLMHHDNFITVTAVSYSDHDYILIGKDNGEVLMLSQRENAIKATLSNHGKSIFCFQWFPDSRQFLAGDSKGDVLYVKITEDSLGNVSLRIQCILECHQQQICGLALSNDSQLLAVGGNDNCCSIWDVSDVSAPKIKLVLPHKAAVKAIAFCPWANSILATGGGSNDRTIRFWHANTGTLLNTFAAKAQVTSLFWCKDRKELISTFGYGNSEKPLLLSVFSYPEMIPLVEVSSTTYLRCLSACQSPDKGSICVAANDSFVRIYKIWQSSEGPPLSPGSRSVGIYGSSLIEMYEGITRGDILR</sequence>
<dbReference type="PANTHER" id="PTHR19918">
    <property type="entry name" value="CELL DIVISION CYCLE 20 CDC20 FIZZY -RELATED"/>
    <property type="match status" value="1"/>
</dbReference>
<proteinExistence type="inferred from homology"/>
<comment type="similarity">
    <text evidence="1">Belongs to the WD repeat CDC20/Fizzy family.</text>
</comment>
<dbReference type="InterPro" id="IPR033010">
    <property type="entry name" value="Cdc20/Fizzy"/>
</dbReference>
<dbReference type="RefSeq" id="XP_015467540.1">
    <property type="nucleotide sequence ID" value="XM_015611631.1"/>
</dbReference>
<dbReference type="InterPro" id="IPR015943">
    <property type="entry name" value="WD40/YVTN_repeat-like_dom_sf"/>
</dbReference>
<dbReference type="GO" id="GO:1905786">
    <property type="term" value="P:positive regulation of anaphase-promoting complex-dependent catabolic process"/>
    <property type="evidence" value="ECO:0007669"/>
    <property type="project" value="TreeGrafter"/>
</dbReference>
<comment type="caution">
    <text evidence="7">The sequence shown here is derived from an EMBL/GenBank/DDBJ whole genome shotgun (WGS) entry which is preliminary data.</text>
</comment>
<dbReference type="GO" id="GO:1990757">
    <property type="term" value="F:ubiquitin ligase activator activity"/>
    <property type="evidence" value="ECO:0007669"/>
    <property type="project" value="TreeGrafter"/>
</dbReference>
<evidence type="ECO:0000256" key="5">
    <source>
        <dbReference type="SAM" id="MobiDB-lite"/>
    </source>
</evidence>
<evidence type="ECO:0000313" key="7">
    <source>
        <dbReference type="EMBL" id="KSA01438.1"/>
    </source>
</evidence>
<dbReference type="SUPFAM" id="SSF50978">
    <property type="entry name" value="WD40 repeat-like"/>
    <property type="match status" value="1"/>
</dbReference>
<evidence type="ECO:0000313" key="8">
    <source>
        <dbReference type="Proteomes" id="UP000054251"/>
    </source>
</evidence>
<dbReference type="PROSITE" id="PS50082">
    <property type="entry name" value="WD_REPEATS_2"/>
    <property type="match status" value="1"/>
</dbReference>
<keyword evidence="8" id="KW-1185">Reference proteome</keyword>